<gene>
    <name evidence="15" type="ORF">H4F98_13740</name>
</gene>
<comment type="cofactor">
    <cofactor evidence="2 13">
        <name>Fe(2+)</name>
        <dbReference type="ChEBI" id="CHEBI:29033"/>
    </cofactor>
</comment>
<evidence type="ECO:0000256" key="4">
    <source>
        <dbReference type="ARBA" id="ARBA00009712"/>
    </source>
</evidence>
<feature type="binding site" evidence="13">
    <location>
        <position position="140"/>
    </location>
    <ligand>
        <name>Fe cation</name>
        <dbReference type="ChEBI" id="CHEBI:24875"/>
    </ligand>
</feature>
<dbReference type="AlphaFoldDB" id="A0A7W3TNJ3"/>
<evidence type="ECO:0000313" key="15">
    <source>
        <dbReference type="EMBL" id="MBB1061631.1"/>
    </source>
</evidence>
<evidence type="ECO:0000256" key="9">
    <source>
        <dbReference type="ARBA" id="ARBA00023004"/>
    </source>
</evidence>
<protein>
    <recommendedName>
        <fullName evidence="6">Phenylalanine-4-hydroxylase</fullName>
        <ecNumber evidence="5">1.14.16.1</ecNumber>
    </recommendedName>
    <alternativeName>
        <fullName evidence="12">Phe-4-monooxygenase</fullName>
    </alternativeName>
</protein>
<comment type="pathway">
    <text evidence="3">Amino-acid degradation; L-phenylalanine degradation; acetoacetate and fumarate from L-phenylalanine: step 1/6.</text>
</comment>
<evidence type="ECO:0000256" key="8">
    <source>
        <dbReference type="ARBA" id="ARBA00023002"/>
    </source>
</evidence>
<comment type="similarity">
    <text evidence="4">Belongs to the biopterin-dependent aromatic amino acid hydroxylase family.</text>
</comment>
<dbReference type="EMBL" id="JACHTF010000016">
    <property type="protein sequence ID" value="MBB1061631.1"/>
    <property type="molecule type" value="Genomic_DNA"/>
</dbReference>
<reference evidence="15 16" key="1">
    <citation type="submission" date="2020-08" db="EMBL/GenBank/DDBJ databases">
        <authorList>
            <person name="Xu S."/>
            <person name="Li A."/>
        </authorList>
    </citation>
    <scope>NUCLEOTIDE SEQUENCE [LARGE SCALE GENOMIC DNA]</scope>
    <source>
        <strain evidence="15 16">119BY6-57</strain>
    </source>
</reference>
<dbReference type="EC" id="1.14.16.1" evidence="5"/>
<dbReference type="GO" id="GO:0005506">
    <property type="term" value="F:iron ion binding"/>
    <property type="evidence" value="ECO:0007669"/>
    <property type="project" value="InterPro"/>
</dbReference>
<keyword evidence="8 15" id="KW-0560">Oxidoreductase</keyword>
<name>A0A7W3TNJ3_9GAMM</name>
<dbReference type="PROSITE" id="PS00367">
    <property type="entry name" value="BH4_AAA_HYDROXYL_1"/>
    <property type="match status" value="1"/>
</dbReference>
<dbReference type="Gene3D" id="1.10.800.10">
    <property type="entry name" value="Aromatic amino acid hydroxylase"/>
    <property type="match status" value="1"/>
</dbReference>
<dbReference type="Pfam" id="PF00351">
    <property type="entry name" value="Biopterin_H"/>
    <property type="match status" value="1"/>
</dbReference>
<dbReference type="PANTHER" id="PTHR11473:SF24">
    <property type="entry name" value="PHENYLALANINE-4-HYDROXYLASE"/>
    <property type="match status" value="1"/>
</dbReference>
<dbReference type="InterPro" id="IPR019774">
    <property type="entry name" value="Aromatic-AA_hydroxylase_C"/>
</dbReference>
<dbReference type="InterPro" id="IPR036329">
    <property type="entry name" value="Aro-AA_hydroxylase_C_sf"/>
</dbReference>
<evidence type="ECO:0000256" key="5">
    <source>
        <dbReference type="ARBA" id="ARBA00011995"/>
    </source>
</evidence>
<dbReference type="Proteomes" id="UP000523196">
    <property type="component" value="Unassembled WGS sequence"/>
</dbReference>
<dbReference type="SUPFAM" id="SSF56534">
    <property type="entry name" value="Aromatic aminoacid monoxygenases, catalytic and oligomerization domains"/>
    <property type="match status" value="1"/>
</dbReference>
<dbReference type="PRINTS" id="PR00372">
    <property type="entry name" value="FYWHYDRXLASE"/>
</dbReference>
<evidence type="ECO:0000256" key="6">
    <source>
        <dbReference type="ARBA" id="ARBA00020276"/>
    </source>
</evidence>
<dbReference type="PANTHER" id="PTHR11473">
    <property type="entry name" value="AROMATIC AMINO ACID HYDROXYLASE"/>
    <property type="match status" value="1"/>
</dbReference>
<organism evidence="15 16">
    <name type="scientific">Marilutibacter spongiae</name>
    <dbReference type="NCBI Taxonomy" id="2025720"/>
    <lineage>
        <taxon>Bacteria</taxon>
        <taxon>Pseudomonadati</taxon>
        <taxon>Pseudomonadota</taxon>
        <taxon>Gammaproteobacteria</taxon>
        <taxon>Lysobacterales</taxon>
        <taxon>Lysobacteraceae</taxon>
        <taxon>Marilutibacter</taxon>
    </lineage>
</organism>
<dbReference type="UniPathway" id="UPA00139">
    <property type="reaction ID" value="UER00337"/>
</dbReference>
<dbReference type="CDD" id="cd03348">
    <property type="entry name" value="pro_PheOH"/>
    <property type="match status" value="1"/>
</dbReference>
<dbReference type="NCBIfam" id="TIGR01267">
    <property type="entry name" value="Phe4hydrox_mono"/>
    <property type="match status" value="1"/>
</dbReference>
<dbReference type="InterPro" id="IPR001273">
    <property type="entry name" value="ArAA_hydroxylase"/>
</dbReference>
<evidence type="ECO:0000256" key="7">
    <source>
        <dbReference type="ARBA" id="ARBA00022723"/>
    </source>
</evidence>
<evidence type="ECO:0000256" key="1">
    <source>
        <dbReference type="ARBA" id="ARBA00001060"/>
    </source>
</evidence>
<evidence type="ECO:0000256" key="12">
    <source>
        <dbReference type="ARBA" id="ARBA00029922"/>
    </source>
</evidence>
<keyword evidence="16" id="KW-1185">Reference proteome</keyword>
<keyword evidence="9 13" id="KW-0408">Iron</keyword>
<accession>A0A7W3TNJ3</accession>
<evidence type="ECO:0000256" key="10">
    <source>
        <dbReference type="ARBA" id="ARBA00023033"/>
    </source>
</evidence>
<keyword evidence="7 13" id="KW-0479">Metal-binding</keyword>
<sequence length="297" mass="33687">MNATPKRVEHQLTDKGYVPVYTTAVVDQPWDSYTDEDHAVWATLFERQREVLKGRASDEFLASQEAMGMTPGHIPKFSDLNPILREATGWELIGVEGLLPELDFFDHLANRRFPVTWWIRKPDQLDYLSEPDLFHDLFGHVPLLMNPVFADYMAAYGRGGVKAHGIGPEALVNLTRLYWYTVEFGLIRQPDGLRIYGSGIVSSKGESIHCLESDAPNRIGFDLERVMRTRYRIDTYQKTYFVIDSYEQLMEATGPDFAPIYEKLAQLESIPAGDVLESDTVFNKGTGEGWLDEGGDV</sequence>
<comment type="catalytic activity">
    <reaction evidence="1">
        <text>(6R)-L-erythro-5,6,7,8-tetrahydrobiopterin + L-phenylalanine + O2 = (4aS,6R)-4a-hydroxy-L-erythro-5,6,7,8-tetrahydrobiopterin + L-tyrosine</text>
        <dbReference type="Rhea" id="RHEA:20273"/>
        <dbReference type="ChEBI" id="CHEBI:15379"/>
        <dbReference type="ChEBI" id="CHEBI:15642"/>
        <dbReference type="ChEBI" id="CHEBI:58095"/>
        <dbReference type="ChEBI" id="CHEBI:58315"/>
        <dbReference type="ChEBI" id="CHEBI:59560"/>
        <dbReference type="EC" id="1.14.16.1"/>
    </reaction>
</comment>
<feature type="binding site" evidence="13">
    <location>
        <position position="183"/>
    </location>
    <ligand>
        <name>Fe cation</name>
        <dbReference type="ChEBI" id="CHEBI:24875"/>
    </ligand>
</feature>
<evidence type="ECO:0000256" key="3">
    <source>
        <dbReference type="ARBA" id="ARBA00005088"/>
    </source>
</evidence>
<dbReference type="GO" id="GO:0004505">
    <property type="term" value="F:phenylalanine 4-monooxygenase activity"/>
    <property type="evidence" value="ECO:0007669"/>
    <property type="project" value="UniProtKB-EC"/>
</dbReference>
<evidence type="ECO:0000259" key="14">
    <source>
        <dbReference type="PROSITE" id="PS51410"/>
    </source>
</evidence>
<evidence type="ECO:0000313" key="16">
    <source>
        <dbReference type="Proteomes" id="UP000523196"/>
    </source>
</evidence>
<evidence type="ECO:0000256" key="2">
    <source>
        <dbReference type="ARBA" id="ARBA00001954"/>
    </source>
</evidence>
<dbReference type="NCBIfam" id="NF008877">
    <property type="entry name" value="PRK11913.1-2"/>
    <property type="match status" value="1"/>
</dbReference>
<dbReference type="InterPro" id="IPR036951">
    <property type="entry name" value="ArAA_hydroxylase_sf"/>
</dbReference>
<evidence type="ECO:0000256" key="13">
    <source>
        <dbReference type="PIRSR" id="PIRSR601273-2"/>
    </source>
</evidence>
<feature type="binding site" evidence="13">
    <location>
        <position position="135"/>
    </location>
    <ligand>
        <name>Fe cation</name>
        <dbReference type="ChEBI" id="CHEBI:24875"/>
    </ligand>
</feature>
<feature type="domain" description="Biopterin-dependent aromatic amino acid hydroxylase family profile" evidence="14">
    <location>
        <begin position="1"/>
        <end position="297"/>
    </location>
</feature>
<comment type="caution">
    <text evidence="15">The sequence shown here is derived from an EMBL/GenBank/DDBJ whole genome shotgun (WGS) entry which is preliminary data.</text>
</comment>
<proteinExistence type="inferred from homology"/>
<keyword evidence="10 15" id="KW-0503">Monooxygenase</keyword>
<dbReference type="GO" id="GO:0006559">
    <property type="term" value="P:L-phenylalanine catabolic process"/>
    <property type="evidence" value="ECO:0007669"/>
    <property type="project" value="UniProtKB-UniPathway"/>
</dbReference>
<dbReference type="InterPro" id="IPR018301">
    <property type="entry name" value="ArAA_hydroxylase_Fe/CU_BS"/>
</dbReference>
<dbReference type="RefSeq" id="WP_182688401.1">
    <property type="nucleotide sequence ID" value="NZ_JACHTF010000016.1"/>
</dbReference>
<dbReference type="PROSITE" id="PS51410">
    <property type="entry name" value="BH4_AAA_HYDROXYL_2"/>
    <property type="match status" value="1"/>
</dbReference>
<keyword evidence="11" id="KW-0585">Phenylalanine catabolism</keyword>
<dbReference type="InterPro" id="IPR005960">
    <property type="entry name" value="Phe-4-hydroxylase_mono"/>
</dbReference>
<evidence type="ECO:0000256" key="11">
    <source>
        <dbReference type="ARBA" id="ARBA00023232"/>
    </source>
</evidence>